<dbReference type="AlphaFoldDB" id="A0A0F8W5V5"/>
<evidence type="ECO:0000256" key="6">
    <source>
        <dbReference type="ARBA" id="ARBA00031461"/>
    </source>
</evidence>
<dbReference type="InterPro" id="IPR004101">
    <property type="entry name" value="Mur_ligase_C"/>
</dbReference>
<dbReference type="PANTHER" id="PTHR43024">
    <property type="entry name" value="UDP-N-ACETYLMURAMOYL-TRIPEPTIDE--D-ALANYL-D-ALANINE LIGASE"/>
    <property type="match status" value="1"/>
</dbReference>
<dbReference type="SUPFAM" id="SSF53244">
    <property type="entry name" value="MurD-like peptide ligases, peptide-binding domain"/>
    <property type="match status" value="1"/>
</dbReference>
<dbReference type="Pfam" id="PF08245">
    <property type="entry name" value="Mur_ligase_M"/>
    <property type="match status" value="1"/>
</dbReference>
<dbReference type="EMBL" id="LAZR01067265">
    <property type="protein sequence ID" value="KKK51938.1"/>
    <property type="molecule type" value="Genomic_DNA"/>
</dbReference>
<dbReference type="Pfam" id="PF02875">
    <property type="entry name" value="Mur_ligase_C"/>
    <property type="match status" value="1"/>
</dbReference>
<dbReference type="PANTHER" id="PTHR43024:SF1">
    <property type="entry name" value="UDP-N-ACETYLMURAMOYL-TRIPEPTIDE--D-ALANYL-D-ALANINE LIGASE"/>
    <property type="match status" value="1"/>
</dbReference>
<dbReference type="GO" id="GO:0005524">
    <property type="term" value="F:ATP binding"/>
    <property type="evidence" value="ECO:0007669"/>
    <property type="project" value="UniProtKB-KW"/>
</dbReference>
<dbReference type="GO" id="GO:0051301">
    <property type="term" value="P:cell division"/>
    <property type="evidence" value="ECO:0007669"/>
    <property type="project" value="UniProtKB-KW"/>
</dbReference>
<dbReference type="GO" id="GO:0071555">
    <property type="term" value="P:cell wall organization"/>
    <property type="evidence" value="ECO:0007669"/>
    <property type="project" value="InterPro"/>
</dbReference>
<reference evidence="9" key="1">
    <citation type="journal article" date="2015" name="Nature">
        <title>Complex archaea that bridge the gap between prokaryotes and eukaryotes.</title>
        <authorList>
            <person name="Spang A."/>
            <person name="Saw J.H."/>
            <person name="Jorgensen S.L."/>
            <person name="Zaremba-Niedzwiedzka K."/>
            <person name="Martijn J."/>
            <person name="Lind A.E."/>
            <person name="van Eijk R."/>
            <person name="Schleper C."/>
            <person name="Guy L."/>
            <person name="Ettema T.J."/>
        </authorList>
    </citation>
    <scope>NUCLEOTIDE SEQUENCE</scope>
</reference>
<proteinExistence type="predicted"/>
<dbReference type="NCBIfam" id="TIGR01143">
    <property type="entry name" value="murF"/>
    <property type="match status" value="1"/>
</dbReference>
<keyword evidence="1" id="KW-0436">Ligase</keyword>
<evidence type="ECO:0000256" key="2">
    <source>
        <dbReference type="ARBA" id="ARBA00022618"/>
    </source>
</evidence>
<evidence type="ECO:0000313" key="9">
    <source>
        <dbReference type="EMBL" id="KKK51938.1"/>
    </source>
</evidence>
<comment type="caution">
    <text evidence="9">The sequence shown here is derived from an EMBL/GenBank/DDBJ whole genome shotgun (WGS) entry which is preliminary data.</text>
</comment>
<accession>A0A0F8W5V5</accession>
<feature type="domain" description="Mur ligase central" evidence="8">
    <location>
        <begin position="46"/>
        <end position="229"/>
    </location>
</feature>
<feature type="non-terminal residue" evidence="9">
    <location>
        <position position="1"/>
    </location>
</feature>
<dbReference type="GO" id="GO:0047480">
    <property type="term" value="F:UDP-N-acetylmuramoyl-tripeptide-D-alanyl-D-alanine ligase activity"/>
    <property type="evidence" value="ECO:0007669"/>
    <property type="project" value="InterPro"/>
</dbReference>
<dbReference type="SUPFAM" id="SSF53623">
    <property type="entry name" value="MurD-like peptide ligases, catalytic domain"/>
    <property type="match status" value="1"/>
</dbReference>
<name>A0A0F8W5V5_9ZZZZ</name>
<keyword evidence="2" id="KW-0132">Cell division</keyword>
<evidence type="ECO:0000256" key="3">
    <source>
        <dbReference type="ARBA" id="ARBA00022741"/>
    </source>
</evidence>
<evidence type="ECO:0000256" key="1">
    <source>
        <dbReference type="ARBA" id="ARBA00022598"/>
    </source>
</evidence>
<dbReference type="InterPro" id="IPR005863">
    <property type="entry name" value="UDP-N-AcMur_synth"/>
</dbReference>
<dbReference type="InterPro" id="IPR051046">
    <property type="entry name" value="MurCDEF_CellWall_CoF430Synth"/>
</dbReference>
<gene>
    <name evidence="9" type="ORF">LCGC14_3109950</name>
</gene>
<protein>
    <recommendedName>
        <fullName evidence="6">UDP-MurNAc-pentapeptide synthetase</fullName>
    </recommendedName>
</protein>
<dbReference type="InterPro" id="IPR036565">
    <property type="entry name" value="Mur-like_cat_sf"/>
</dbReference>
<dbReference type="Gene3D" id="3.90.190.20">
    <property type="entry name" value="Mur ligase, C-terminal domain"/>
    <property type="match status" value="1"/>
</dbReference>
<keyword evidence="3" id="KW-0547">Nucleotide-binding</keyword>
<dbReference type="InterPro" id="IPR036615">
    <property type="entry name" value="Mur_ligase_C_dom_sf"/>
</dbReference>
<keyword evidence="4" id="KW-0067">ATP-binding</keyword>
<sequence length="344" mass="35911">RLDCEPRPEITARFPGGVIGVSDTTRALAALAGYHRGQCSATVIAVTGSNGKTTVKRMISHILSKRLAGTVSPGSFNNHIGVPTTLLGGSTSDDYMICEIGSSAPGEVAALSRIARPDIAVITGIGPSHLEKLGSVERIAAEKASILDALSGDGMAVIWADSDLLARAARAYSCRSVRFGESEAAELRLTSWQPDGKAQRFEINGHLPVSLPLAGKHNAMNAMAAIAVAQRMGFSPEEAAGTLADVSGMEMRLEWIDCGKVTVINDAYNANPASMLAAAAVLSASTAKRRVMLAGDMLELGEAAEQLHTETGRQIGQMNIDLLIGIGPLGRYIAKGAEDCTTAT</sequence>
<dbReference type="Gene3D" id="3.40.1190.10">
    <property type="entry name" value="Mur-like, catalytic domain"/>
    <property type="match status" value="1"/>
</dbReference>
<evidence type="ECO:0000259" key="7">
    <source>
        <dbReference type="Pfam" id="PF02875"/>
    </source>
</evidence>
<organism evidence="9">
    <name type="scientific">marine sediment metagenome</name>
    <dbReference type="NCBI Taxonomy" id="412755"/>
    <lineage>
        <taxon>unclassified sequences</taxon>
        <taxon>metagenomes</taxon>
        <taxon>ecological metagenomes</taxon>
    </lineage>
</organism>
<evidence type="ECO:0000256" key="4">
    <source>
        <dbReference type="ARBA" id="ARBA00022840"/>
    </source>
</evidence>
<dbReference type="InterPro" id="IPR013221">
    <property type="entry name" value="Mur_ligase_cen"/>
</dbReference>
<feature type="domain" description="Mur ligase C-terminal" evidence="7">
    <location>
        <begin position="251"/>
        <end position="336"/>
    </location>
</feature>
<evidence type="ECO:0000259" key="8">
    <source>
        <dbReference type="Pfam" id="PF08245"/>
    </source>
</evidence>
<keyword evidence="5" id="KW-0131">Cell cycle</keyword>
<feature type="non-terminal residue" evidence="9">
    <location>
        <position position="344"/>
    </location>
</feature>
<evidence type="ECO:0000256" key="5">
    <source>
        <dbReference type="ARBA" id="ARBA00023306"/>
    </source>
</evidence>